<dbReference type="GO" id="GO:0051287">
    <property type="term" value="F:NAD binding"/>
    <property type="evidence" value="ECO:0007669"/>
    <property type="project" value="UniProtKB-UniRule"/>
</dbReference>
<accession>A0A345EBG9</accession>
<comment type="catalytic activity">
    <reaction evidence="1">
        <text>L-alanine + NAD(+) + H2O = pyruvate + NH4(+) + NADH + H(+)</text>
        <dbReference type="Rhea" id="RHEA:18405"/>
        <dbReference type="ChEBI" id="CHEBI:15361"/>
        <dbReference type="ChEBI" id="CHEBI:15377"/>
        <dbReference type="ChEBI" id="CHEBI:15378"/>
        <dbReference type="ChEBI" id="CHEBI:28938"/>
        <dbReference type="ChEBI" id="CHEBI:57540"/>
        <dbReference type="ChEBI" id="CHEBI:57945"/>
        <dbReference type="ChEBI" id="CHEBI:57972"/>
        <dbReference type="EC" id="1.4.1.1"/>
    </reaction>
</comment>
<proteinExistence type="inferred from homology"/>
<dbReference type="EMBL" id="CP031148">
    <property type="protein sequence ID" value="AXG09541.1"/>
    <property type="molecule type" value="Genomic_DNA"/>
</dbReference>
<dbReference type="GO" id="GO:0000286">
    <property type="term" value="F:alanine dehydrogenase activity"/>
    <property type="evidence" value="ECO:0007669"/>
    <property type="project" value="UniProtKB-UniRule"/>
</dbReference>
<keyword evidence="1" id="KW-0547">Nucleotide-binding</keyword>
<dbReference type="PANTHER" id="PTHR13812:SF19">
    <property type="entry name" value="KETIMINE REDUCTASE MU-CRYSTALLIN"/>
    <property type="match status" value="1"/>
</dbReference>
<comment type="similarity">
    <text evidence="1">Belongs to the ornithine cyclodeaminase/mu-crystallin family. Archaeal alanine dehydrogenase subfamily.</text>
</comment>
<feature type="binding site" evidence="1">
    <location>
        <begin position="223"/>
        <end position="225"/>
    </location>
    <ligand>
        <name>NAD(+)</name>
        <dbReference type="ChEBI" id="CHEBI:57540"/>
    </ligand>
</feature>
<evidence type="ECO:0000313" key="3">
    <source>
        <dbReference type="Proteomes" id="UP000252985"/>
    </source>
</evidence>
<feature type="binding site" evidence="1">
    <location>
        <position position="229"/>
    </location>
    <ligand>
        <name>NAD(+)</name>
        <dbReference type="ChEBI" id="CHEBI:57540"/>
    </ligand>
</feature>
<protein>
    <recommendedName>
        <fullName evidence="1">Alanine dehydrogenase</fullName>
        <shortName evidence="1">AlaDH</shortName>
        <ecNumber evidence="1">1.4.1.1</ecNumber>
    </recommendedName>
</protein>
<feature type="binding site" evidence="1">
    <location>
        <position position="296"/>
    </location>
    <ligand>
        <name>NAD(+)</name>
        <dbReference type="ChEBI" id="CHEBI:57540"/>
    </ligand>
</feature>
<dbReference type="Gene3D" id="3.40.50.720">
    <property type="entry name" value="NAD(P)-binding Rossmann-like Domain"/>
    <property type="match status" value="1"/>
</dbReference>
<dbReference type="HAMAP" id="MF_00935">
    <property type="entry name" value="AlaDH_arch"/>
    <property type="match status" value="1"/>
</dbReference>
<dbReference type="InterPro" id="IPR036291">
    <property type="entry name" value="NAD(P)-bd_dom_sf"/>
</dbReference>
<name>A0A345EBG9_9EURY</name>
<dbReference type="Pfam" id="PF02423">
    <property type="entry name" value="OCD_Mu_crystall"/>
    <property type="match status" value="1"/>
</dbReference>
<dbReference type="PIRSF" id="PIRSF001439">
    <property type="entry name" value="CryM"/>
    <property type="match status" value="1"/>
</dbReference>
<dbReference type="GO" id="GO:0005737">
    <property type="term" value="C:cytoplasm"/>
    <property type="evidence" value="ECO:0007669"/>
    <property type="project" value="TreeGrafter"/>
</dbReference>
<dbReference type="InterPro" id="IPR023401">
    <property type="entry name" value="ODC_N"/>
</dbReference>
<keyword evidence="1" id="KW-0520">NAD</keyword>
<dbReference type="KEGG" id="haq:DU484_06465"/>
<evidence type="ECO:0000256" key="1">
    <source>
        <dbReference type="HAMAP-Rule" id="MF_00935"/>
    </source>
</evidence>
<comment type="caution">
    <text evidence="1">Lacks conserved residue(s) required for the propagation of feature annotation.</text>
</comment>
<dbReference type="FunFam" id="3.40.50.720:FF:000311">
    <property type="entry name" value="Ornithine cyclodeaminase"/>
    <property type="match status" value="1"/>
</dbReference>
<sequence length="328" mass="34086">METLLLDADAVDEHSPTTAVVDAVEAAFAAHARGDTVMPAKSYVDLPRYDGDFRSMPAYLDAGDWDAAGLKWVNSHTENRRRHDLPTVMATMCYSAPETGLLLSIMDGTTLTTKRTGAAAAVATDRLAVRDATTLGLVGAGAQSHAQLDAILTVRPIETVVVADADPDRAAAFVEAVRDRVDARVGSIPEAVACDVVSTTTPVRDPIVDAADVGAHTHVNAVGADAPGKHELDDDLLAAAKLVVDDREQCTHSGEINVPYAAGRLTDDDIHAALGTVVIGEATGRTPADGVTVFDSTGLAVQDVAAARVVYERASAAGAGVAFDLLGR</sequence>
<organism evidence="2 3">
    <name type="scientific">Haloplanus rubicundus</name>
    <dbReference type="NCBI Taxonomy" id="1547898"/>
    <lineage>
        <taxon>Archaea</taxon>
        <taxon>Methanobacteriati</taxon>
        <taxon>Methanobacteriota</taxon>
        <taxon>Stenosarchaea group</taxon>
        <taxon>Halobacteria</taxon>
        <taxon>Halobacteriales</taxon>
        <taxon>Haloferacaceae</taxon>
        <taxon>Haloplanus</taxon>
    </lineage>
</organism>
<dbReference type="GeneID" id="37286605"/>
<dbReference type="RefSeq" id="WP_114605439.1">
    <property type="nucleotide sequence ID" value="NZ_CP031148.1"/>
</dbReference>
<feature type="binding site" evidence="1">
    <location>
        <position position="115"/>
    </location>
    <ligand>
        <name>NAD(+)</name>
        <dbReference type="ChEBI" id="CHEBI:57540"/>
    </ligand>
</feature>
<gene>
    <name evidence="1" type="primary">ala</name>
    <name evidence="2" type="ORF">DU484_06465</name>
</gene>
<evidence type="ECO:0000313" key="2">
    <source>
        <dbReference type="EMBL" id="AXG09541.1"/>
    </source>
</evidence>
<dbReference type="InterPro" id="IPR028609">
    <property type="entry name" value="AlaDH_arch-typ"/>
</dbReference>
<comment type="function">
    <text evidence="1">Catalyzes the NAD(+)-dependent oxidative deamination of L-alanine to pyruvate, and the reverse reaction, the reductive amination of pyruvate.</text>
</comment>
<dbReference type="Proteomes" id="UP000252985">
    <property type="component" value="Chromosome"/>
</dbReference>
<dbReference type="PANTHER" id="PTHR13812">
    <property type="entry name" value="KETIMINE REDUCTASE MU-CRYSTALLIN"/>
    <property type="match status" value="1"/>
</dbReference>
<dbReference type="Gene3D" id="3.30.1780.10">
    <property type="entry name" value="ornithine cyclodeaminase, domain 1"/>
    <property type="match status" value="1"/>
</dbReference>
<dbReference type="SUPFAM" id="SSF51735">
    <property type="entry name" value="NAD(P)-binding Rossmann-fold domains"/>
    <property type="match status" value="1"/>
</dbReference>
<feature type="binding site" evidence="1">
    <location>
        <begin position="142"/>
        <end position="143"/>
    </location>
    <ligand>
        <name>NAD(+)</name>
        <dbReference type="ChEBI" id="CHEBI:57540"/>
    </ligand>
</feature>
<dbReference type="GO" id="GO:0006522">
    <property type="term" value="P:alanine metabolic process"/>
    <property type="evidence" value="ECO:0007669"/>
    <property type="project" value="UniProtKB-UniRule"/>
</dbReference>
<dbReference type="AlphaFoldDB" id="A0A345EBG9"/>
<dbReference type="InterPro" id="IPR003462">
    <property type="entry name" value="ODC_Mu_crystall"/>
</dbReference>
<keyword evidence="1" id="KW-0560">Oxidoreductase</keyword>
<dbReference type="EC" id="1.4.1.1" evidence="1"/>
<reference evidence="2 3" key="1">
    <citation type="submission" date="2018-07" db="EMBL/GenBank/DDBJ databases">
        <title>Genome sequences of Haloplanus sp. CBA1112.</title>
        <authorList>
            <person name="Kim Y.B."/>
            <person name="Roh S.W."/>
        </authorList>
    </citation>
    <scope>NUCLEOTIDE SEQUENCE [LARGE SCALE GENOMIC DNA]</scope>
    <source>
        <strain evidence="2 3">CBA1112</strain>
    </source>
</reference>
<feature type="active site" description="Proton donor/acceptor" evidence="1">
    <location>
        <position position="71"/>
    </location>
</feature>